<comment type="subcellular location">
    <subcellularLocation>
        <location evidence="1">Nucleus</location>
    </subcellularLocation>
</comment>
<feature type="region of interest" description="Disordered" evidence="10">
    <location>
        <begin position="690"/>
        <end position="746"/>
    </location>
</feature>
<dbReference type="GO" id="GO:0000398">
    <property type="term" value="P:mRNA splicing, via spliceosome"/>
    <property type="evidence" value="ECO:0007669"/>
    <property type="project" value="TreeGrafter"/>
</dbReference>
<keyword evidence="2" id="KW-0479">Metal-binding</keyword>
<keyword evidence="5" id="KW-0862">Zinc</keyword>
<dbReference type="PANTHER" id="PTHR13948">
    <property type="entry name" value="RNA-BINDING PROTEIN"/>
    <property type="match status" value="1"/>
</dbReference>
<evidence type="ECO:0000259" key="12">
    <source>
        <dbReference type="PROSITE" id="PS50157"/>
    </source>
</evidence>
<dbReference type="SMART" id="SM00360">
    <property type="entry name" value="RRM"/>
    <property type="match status" value="2"/>
</dbReference>
<dbReference type="Gene3D" id="4.10.1060.10">
    <property type="entry name" value="Zinc finger, RanBP2-type"/>
    <property type="match status" value="1"/>
</dbReference>
<dbReference type="InterPro" id="IPR012677">
    <property type="entry name" value="Nucleotide-bd_a/b_plait_sf"/>
</dbReference>
<organism evidence="15 16">
    <name type="scientific">Daphnia sinensis</name>
    <dbReference type="NCBI Taxonomy" id="1820382"/>
    <lineage>
        <taxon>Eukaryota</taxon>
        <taxon>Metazoa</taxon>
        <taxon>Ecdysozoa</taxon>
        <taxon>Arthropoda</taxon>
        <taxon>Crustacea</taxon>
        <taxon>Branchiopoda</taxon>
        <taxon>Diplostraca</taxon>
        <taxon>Cladocera</taxon>
        <taxon>Anomopoda</taxon>
        <taxon>Daphniidae</taxon>
        <taxon>Daphnia</taxon>
        <taxon>Daphnia similis group</taxon>
    </lineage>
</organism>
<dbReference type="SMART" id="SM00443">
    <property type="entry name" value="G_patch"/>
    <property type="match status" value="1"/>
</dbReference>
<dbReference type="AlphaFoldDB" id="A0AAD5LCW7"/>
<dbReference type="InterPro" id="IPR041591">
    <property type="entry name" value="OCRE"/>
</dbReference>
<evidence type="ECO:0000256" key="3">
    <source>
        <dbReference type="ARBA" id="ARBA00022737"/>
    </source>
</evidence>
<dbReference type="Proteomes" id="UP000820818">
    <property type="component" value="Linkage Group LG4"/>
</dbReference>
<feature type="compositionally biased region" description="Basic and acidic residues" evidence="10">
    <location>
        <begin position="535"/>
        <end position="548"/>
    </location>
</feature>
<dbReference type="CDD" id="cd12561">
    <property type="entry name" value="RRM1_RBM5_like"/>
    <property type="match status" value="1"/>
</dbReference>
<dbReference type="InterPro" id="IPR001876">
    <property type="entry name" value="Znf_RanBP2"/>
</dbReference>
<dbReference type="Pfam" id="PF17780">
    <property type="entry name" value="OCRE"/>
    <property type="match status" value="1"/>
</dbReference>
<dbReference type="CDD" id="cd16162">
    <property type="entry name" value="OCRE_RBM5_like"/>
    <property type="match status" value="1"/>
</dbReference>
<dbReference type="PROSITE" id="PS50174">
    <property type="entry name" value="G_PATCH"/>
    <property type="match status" value="1"/>
</dbReference>
<dbReference type="SMART" id="SM00547">
    <property type="entry name" value="ZnF_RBZ"/>
    <property type="match status" value="1"/>
</dbReference>
<feature type="domain" description="RRM" evidence="11">
    <location>
        <begin position="281"/>
        <end position="367"/>
    </location>
</feature>
<feature type="domain" description="RanBP2-type" evidence="14">
    <location>
        <begin position="234"/>
        <end position="264"/>
    </location>
</feature>
<evidence type="ECO:0000256" key="4">
    <source>
        <dbReference type="ARBA" id="ARBA00022771"/>
    </source>
</evidence>
<dbReference type="Pfam" id="PF01585">
    <property type="entry name" value="G-patch"/>
    <property type="match status" value="1"/>
</dbReference>
<feature type="compositionally biased region" description="Basic residues" evidence="10">
    <location>
        <begin position="60"/>
        <end position="82"/>
    </location>
</feature>
<keyword evidence="16" id="KW-1185">Reference proteome</keyword>
<protein>
    <recommendedName>
        <fullName evidence="17">RNA-binding protein 5</fullName>
    </recommendedName>
</protein>
<evidence type="ECO:0000313" key="16">
    <source>
        <dbReference type="Proteomes" id="UP000820818"/>
    </source>
</evidence>
<sequence>MAHSNNYTGQHSYGYWMNHEGSIVQEDGEISPPGEHYNIASESRRESEKEWERNRDRNRDRMKRRSRSRSKSTERRRRRDRNKKRDWSSDSGSSRSRSRSRADRRRSRSRDRSKRDRDRSSYEDHREREYERTDNWRAVAPNSTIMVSNLPLHIAEAEIRANIMMYGLVAKDIRLIRRKDTGASRGFAFVEFNRLPEAERWMEVNQGCLVLENQYHATLQYSISKDSFSDKAAKAAQDWFCIHCGEHNFKRREVCFKCQSPRSESELMNDVQREISHFPTSTVLLRNMDVLTNEDRVLSILQSVPGVATLPIKSVRIGRDPLNNISRGVCYLEMNNTNDAMRLFAGLSDVGRLEIDGREVMVSYCKQGNTSLPVAAVSNATNSLAPAGVTAVAAAQWSVSNANNGSQAATLSTNGEVNFTASEIPRLAEYSASLYAKTAEEHASYLQYYTQYYTNQLQSSSDKSQKSLAPDLSKYVYDEKSGYYYDTASNLYYDSKTQYFYNPQTQQFCYWDNDKNCFVPVSADENKMGTSNNPQEEKKEKTEKQDKVTVAKKIAKDMEKWAKTLNQRKESTKVAVPAPAFEPEPERRKEPEPVATTDKSSLNEVLQVLQRKQLADKKPLGASALVAYGSDSDSDGHDEKRIAELLESLIDWTKLACLLCKRQFSNRETLVKHQQLSDLHRQNLEAWKKQNVPTAYRDRAKERRKKHGDSEPNHQRKKQDSLSRSRTETVAPDYERPSQSGLAGNSVGNKLLQKMGWQEGQGLGKSNQGRTTIIEADRRSAQAGLGMKTYAVAGDDYRQSVKKLAMMRFKELNDD</sequence>
<name>A0AAD5LCW7_9CRUS</name>
<dbReference type="SUPFAM" id="SSF54928">
    <property type="entry name" value="RNA-binding domain, RBD"/>
    <property type="match status" value="1"/>
</dbReference>
<dbReference type="InterPro" id="IPR000467">
    <property type="entry name" value="G_patch_dom"/>
</dbReference>
<evidence type="ECO:0000256" key="10">
    <source>
        <dbReference type="SAM" id="MobiDB-lite"/>
    </source>
</evidence>
<dbReference type="GO" id="GO:0005634">
    <property type="term" value="C:nucleus"/>
    <property type="evidence" value="ECO:0007669"/>
    <property type="project" value="UniProtKB-SubCell"/>
</dbReference>
<evidence type="ECO:0000256" key="8">
    <source>
        <dbReference type="PROSITE-ProRule" id="PRU00176"/>
    </source>
</evidence>
<dbReference type="InterPro" id="IPR000504">
    <property type="entry name" value="RRM_dom"/>
</dbReference>
<dbReference type="GO" id="GO:0003723">
    <property type="term" value="F:RNA binding"/>
    <property type="evidence" value="ECO:0007669"/>
    <property type="project" value="UniProtKB-UniRule"/>
</dbReference>
<evidence type="ECO:0000259" key="11">
    <source>
        <dbReference type="PROSITE" id="PS50102"/>
    </source>
</evidence>
<feature type="compositionally biased region" description="Polar residues" evidence="10">
    <location>
        <begin position="737"/>
        <end position="746"/>
    </location>
</feature>
<feature type="region of interest" description="Disordered" evidence="10">
    <location>
        <begin position="24"/>
        <end position="131"/>
    </location>
</feature>
<dbReference type="CDD" id="cd12313">
    <property type="entry name" value="RRM1_RRM2_RBM5_like"/>
    <property type="match status" value="1"/>
</dbReference>
<evidence type="ECO:0000256" key="6">
    <source>
        <dbReference type="ARBA" id="ARBA00022884"/>
    </source>
</evidence>
<evidence type="ECO:0000259" key="14">
    <source>
        <dbReference type="PROSITE" id="PS50199"/>
    </source>
</evidence>
<keyword evidence="7" id="KW-0539">Nucleus</keyword>
<evidence type="ECO:0000256" key="2">
    <source>
        <dbReference type="ARBA" id="ARBA00022723"/>
    </source>
</evidence>
<proteinExistence type="predicted"/>
<feature type="compositionally biased region" description="Basic and acidic residues" evidence="10">
    <location>
        <begin position="42"/>
        <end position="59"/>
    </location>
</feature>
<dbReference type="GO" id="GO:0008270">
    <property type="term" value="F:zinc ion binding"/>
    <property type="evidence" value="ECO:0007669"/>
    <property type="project" value="UniProtKB-KW"/>
</dbReference>
<keyword evidence="4 9" id="KW-0863">Zinc-finger</keyword>
<dbReference type="PROSITE" id="PS50199">
    <property type="entry name" value="ZF_RANBP2_2"/>
    <property type="match status" value="1"/>
</dbReference>
<dbReference type="Pfam" id="PF00076">
    <property type="entry name" value="RRM_1"/>
    <property type="match status" value="1"/>
</dbReference>
<feature type="domain" description="C2H2-type" evidence="12">
    <location>
        <begin position="655"/>
        <end position="685"/>
    </location>
</feature>
<evidence type="ECO:0008006" key="17">
    <source>
        <dbReference type="Google" id="ProtNLM"/>
    </source>
</evidence>
<dbReference type="InterPro" id="IPR013087">
    <property type="entry name" value="Znf_C2H2_type"/>
</dbReference>
<dbReference type="PROSITE" id="PS01358">
    <property type="entry name" value="ZF_RANBP2_1"/>
    <property type="match status" value="1"/>
</dbReference>
<evidence type="ECO:0000313" key="15">
    <source>
        <dbReference type="EMBL" id="KAI9559625.1"/>
    </source>
</evidence>
<evidence type="ECO:0000256" key="9">
    <source>
        <dbReference type="PROSITE-ProRule" id="PRU00322"/>
    </source>
</evidence>
<feature type="region of interest" description="Disordered" evidence="10">
    <location>
        <begin position="572"/>
        <end position="601"/>
    </location>
</feature>
<feature type="region of interest" description="Disordered" evidence="10">
    <location>
        <begin position="522"/>
        <end position="548"/>
    </location>
</feature>
<dbReference type="InterPro" id="IPR035979">
    <property type="entry name" value="RBD_domain_sf"/>
</dbReference>
<evidence type="ECO:0000259" key="13">
    <source>
        <dbReference type="PROSITE" id="PS50174"/>
    </source>
</evidence>
<feature type="compositionally biased region" description="Basic and acidic residues" evidence="10">
    <location>
        <begin position="113"/>
        <end position="131"/>
    </location>
</feature>
<dbReference type="Gene3D" id="3.30.70.330">
    <property type="match status" value="2"/>
</dbReference>
<dbReference type="InterPro" id="IPR036443">
    <property type="entry name" value="Znf_RanBP2_sf"/>
</dbReference>
<accession>A0AAD5LCW7</accession>
<comment type="caution">
    <text evidence="15">The sequence shown here is derived from an EMBL/GenBank/DDBJ whole genome shotgun (WGS) entry which is preliminary data.</text>
</comment>
<keyword evidence="3" id="KW-0677">Repeat</keyword>
<dbReference type="SUPFAM" id="SSF90209">
    <property type="entry name" value="Ran binding protein zinc finger-like"/>
    <property type="match status" value="1"/>
</dbReference>
<dbReference type="EMBL" id="WJBH02000004">
    <property type="protein sequence ID" value="KAI9559625.1"/>
    <property type="molecule type" value="Genomic_DNA"/>
</dbReference>
<reference evidence="15 16" key="1">
    <citation type="submission" date="2022-05" db="EMBL/GenBank/DDBJ databases">
        <title>A multi-omics perspective on studying reproductive biology in Daphnia sinensis.</title>
        <authorList>
            <person name="Jia J."/>
        </authorList>
    </citation>
    <scope>NUCLEOTIDE SEQUENCE [LARGE SCALE GENOMIC DNA]</scope>
    <source>
        <strain evidence="15 16">WSL</strain>
    </source>
</reference>
<feature type="compositionally biased region" description="Basic and acidic residues" evidence="10">
    <location>
        <begin position="708"/>
        <end position="727"/>
    </location>
</feature>
<dbReference type="PROSITE" id="PS50157">
    <property type="entry name" value="ZINC_FINGER_C2H2_2"/>
    <property type="match status" value="1"/>
</dbReference>
<feature type="domain" description="G-patch" evidence="13">
    <location>
        <begin position="744"/>
        <end position="790"/>
    </location>
</feature>
<dbReference type="PROSITE" id="PS50102">
    <property type="entry name" value="RRM"/>
    <property type="match status" value="2"/>
</dbReference>
<feature type="compositionally biased region" description="Basic residues" evidence="10">
    <location>
        <begin position="96"/>
        <end position="112"/>
    </location>
</feature>
<feature type="domain" description="RRM" evidence="11">
    <location>
        <begin position="143"/>
        <end position="226"/>
    </location>
</feature>
<keyword evidence="6 8" id="KW-0694">RNA-binding</keyword>
<dbReference type="PANTHER" id="PTHR13948:SF3">
    <property type="entry name" value="FI21118P1"/>
    <property type="match status" value="1"/>
</dbReference>
<gene>
    <name evidence="15" type="ORF">GHT06_013630</name>
</gene>
<evidence type="ECO:0000256" key="7">
    <source>
        <dbReference type="ARBA" id="ARBA00023242"/>
    </source>
</evidence>
<evidence type="ECO:0000256" key="1">
    <source>
        <dbReference type="ARBA" id="ARBA00004123"/>
    </source>
</evidence>
<evidence type="ECO:0000256" key="5">
    <source>
        <dbReference type="ARBA" id="ARBA00022833"/>
    </source>
</evidence>